<evidence type="ECO:0000256" key="12">
    <source>
        <dbReference type="ARBA" id="ARBA00023136"/>
    </source>
</evidence>
<keyword evidence="9" id="KW-0067">ATP-binding</keyword>
<keyword evidence="5 17" id="KW-0808">Transferase</keyword>
<keyword evidence="6 15" id="KW-0812">Transmembrane</keyword>
<protein>
    <recommendedName>
        <fullName evidence="3">histidine kinase</fullName>
        <ecNumber evidence="3">2.7.13.3</ecNumber>
    </recommendedName>
</protein>
<dbReference type="RefSeq" id="WP_011419950.1">
    <property type="nucleotide sequence ID" value="NC_007760.1"/>
</dbReference>
<evidence type="ECO:0000256" key="13">
    <source>
        <dbReference type="ARBA" id="ARBA00057300"/>
    </source>
</evidence>
<dbReference type="Gene3D" id="3.40.50.300">
    <property type="entry name" value="P-loop containing nucleotide triphosphate hydrolases"/>
    <property type="match status" value="1"/>
</dbReference>
<comment type="subcellular location">
    <subcellularLocation>
        <location evidence="2">Membrane</location>
        <topology evidence="2">Multi-pass membrane protein</topology>
    </subcellularLocation>
</comment>
<keyword evidence="17" id="KW-0407">Ion channel</keyword>
<dbReference type="InterPro" id="IPR036097">
    <property type="entry name" value="HisK_dim/P_sf"/>
</dbReference>
<dbReference type="Proteomes" id="UP000001935">
    <property type="component" value="Chromosome"/>
</dbReference>
<dbReference type="GO" id="GO:0005524">
    <property type="term" value="F:ATP binding"/>
    <property type="evidence" value="ECO:0007669"/>
    <property type="project" value="UniProtKB-KW"/>
</dbReference>
<name>Q2IPD8_ANADE</name>
<dbReference type="FunFam" id="3.30.565.10:FF:000042">
    <property type="entry name" value="Two-component sensor histidine kinase KdpD"/>
    <property type="match status" value="1"/>
</dbReference>
<sequence>MTSPDQRPDPDALLAHARAEEDRARRARFKVFFGFAPGVGKTYRMLQVARDLVAEGVEVVIGAVETHGRYDTAGLMLGLEVLPRRALPHHGRVVEEFDLDAALARRPRILLLDELAHANAPGSRHAKRWQDVVELLAAGIEVYTTLNVQHVESLNDVVAQITHVQVRETIPDSILDRADEVELVDVAPEELLERLREGKVYVPEQAALAREHFFKRGNLLALRELALRRMADRADVDVLAFREAHGVRRAWATAERVLVCVGHAPDSARIVRAGRRIAAGLRAPWFAAAVEATGQPPLPQEDRDRLEAHLRLAESLGAEVVRLSGVRVSDGILDFARRRNVSRIVLGKPRHPRWRDRLRGSLVDEVIRGSGDIEVHVLAGTDGDGPGRAAPARREGPTPLREHLRAVAIMGVTTALAAAARALLHVPDVEMLFLLGVMVVALTSGRRASVVAAVLAVTCYDFFFVPPSFTLGVTDARYLLTFAMMLGVGVVIGTLTLRLREQQQAAVARERRTSAVYALGKELAAAADAAGVGAACVGAVAEAFDCAAVFLVAKDRETLEPLAAVPAGEALTAGARAVAQWAHEHGRPAGRGTDTLPGEPVLCLPLRTSGDVLAILALRAPRERTLDGEQRELVESLGRHAAVALDRVRLADEARRSALRARTEELRSGLLSAVSHDLRTPLAAITGASTLLLDAAVADPAVRRELVATVVEEAERLERLVSDLLDMTRLDSGVVEPRREWVPLVEVVGAAMNRVERALGNRPVAIALRDDLPLLSIDPILIEQLLVNLLENATKYTPPGTEISVAAVREGGTLVIEVADRGPGIPAGEEERIFERFHRAARPGVRGVGLGLPIARAIAQAHGGRLTAASRPGGGSVFRLTLPVQSPPPAPPEPAPPRGGPA</sequence>
<comment type="function">
    <text evidence="13">Member of the two-component regulatory system KdpD/KdpE involved in the regulation of the kdp operon. KdpD may function as a membrane-associated protein kinase that phosphorylates KdpE in response to environmental signals.</text>
</comment>
<comment type="catalytic activity">
    <reaction evidence="1">
        <text>ATP + protein L-histidine = ADP + protein N-phospho-L-histidine.</text>
        <dbReference type="EC" id="2.7.13.3"/>
    </reaction>
</comment>
<keyword evidence="10 15" id="KW-1133">Transmembrane helix</keyword>
<feature type="transmembrane region" description="Helical" evidence="15">
    <location>
        <begin position="478"/>
        <end position="499"/>
    </location>
</feature>
<evidence type="ECO:0000259" key="16">
    <source>
        <dbReference type="PROSITE" id="PS50109"/>
    </source>
</evidence>
<dbReference type="Gene3D" id="3.30.450.40">
    <property type="match status" value="1"/>
</dbReference>
<evidence type="ECO:0000313" key="17">
    <source>
        <dbReference type="EMBL" id="ABC80667.1"/>
    </source>
</evidence>
<keyword evidence="11" id="KW-0902">Two-component regulatory system</keyword>
<dbReference type="SMART" id="SM00388">
    <property type="entry name" value="HisKA"/>
    <property type="match status" value="1"/>
</dbReference>
<keyword evidence="12 15" id="KW-0472">Membrane</keyword>
<dbReference type="Pfam" id="PF13493">
    <property type="entry name" value="DUF4118"/>
    <property type="match status" value="1"/>
</dbReference>
<dbReference type="InterPro" id="IPR003018">
    <property type="entry name" value="GAF"/>
</dbReference>
<keyword evidence="8 17" id="KW-0418">Kinase</keyword>
<evidence type="ECO:0000256" key="14">
    <source>
        <dbReference type="SAM" id="MobiDB-lite"/>
    </source>
</evidence>
<feature type="region of interest" description="Disordered" evidence="14">
    <location>
        <begin position="866"/>
        <end position="902"/>
    </location>
</feature>
<gene>
    <name evidence="17" type="ordered locus">Adeh_0892</name>
</gene>
<accession>Q2IPD8</accession>
<keyword evidence="17" id="KW-0406">Ion transport</keyword>
<dbReference type="InterPro" id="IPR003852">
    <property type="entry name" value="Sig_transdc_His_kinase_KdpD_N"/>
</dbReference>
<dbReference type="Gene3D" id="1.10.287.130">
    <property type="match status" value="1"/>
</dbReference>
<dbReference type="PRINTS" id="PR00344">
    <property type="entry name" value="BCTRLSENSOR"/>
</dbReference>
<keyword evidence="7" id="KW-0547">Nucleotide-binding</keyword>
<dbReference type="KEGG" id="ade:Adeh_0892"/>
<dbReference type="HOGENOM" id="CLU_000445_113_0_7"/>
<dbReference type="InterPro" id="IPR005467">
    <property type="entry name" value="His_kinase_dom"/>
</dbReference>
<dbReference type="InterPro" id="IPR003661">
    <property type="entry name" value="HisK_dim/P_dom"/>
</dbReference>
<dbReference type="CDD" id="cd00075">
    <property type="entry name" value="HATPase"/>
    <property type="match status" value="1"/>
</dbReference>
<dbReference type="Pfam" id="PF00512">
    <property type="entry name" value="HisKA"/>
    <property type="match status" value="1"/>
</dbReference>
<evidence type="ECO:0000256" key="6">
    <source>
        <dbReference type="ARBA" id="ARBA00022692"/>
    </source>
</evidence>
<evidence type="ECO:0000256" key="3">
    <source>
        <dbReference type="ARBA" id="ARBA00012438"/>
    </source>
</evidence>
<dbReference type="GO" id="GO:0005737">
    <property type="term" value="C:cytoplasm"/>
    <property type="evidence" value="ECO:0007669"/>
    <property type="project" value="UniProtKB-ARBA"/>
</dbReference>
<feature type="domain" description="Histidine kinase" evidence="16">
    <location>
        <begin position="673"/>
        <end position="886"/>
    </location>
</feature>
<dbReference type="FunFam" id="1.10.287.130:FF:000001">
    <property type="entry name" value="Two-component sensor histidine kinase"/>
    <property type="match status" value="1"/>
</dbReference>
<dbReference type="SUPFAM" id="SSF55781">
    <property type="entry name" value="GAF domain-like"/>
    <property type="match status" value="1"/>
</dbReference>
<evidence type="ECO:0000256" key="1">
    <source>
        <dbReference type="ARBA" id="ARBA00000085"/>
    </source>
</evidence>
<dbReference type="SUPFAM" id="SSF55874">
    <property type="entry name" value="ATPase domain of HSP90 chaperone/DNA topoisomerase II/histidine kinase"/>
    <property type="match status" value="1"/>
</dbReference>
<dbReference type="PANTHER" id="PTHR45569">
    <property type="entry name" value="SENSOR PROTEIN KDPD"/>
    <property type="match status" value="1"/>
</dbReference>
<dbReference type="PROSITE" id="PS50109">
    <property type="entry name" value="HIS_KIN"/>
    <property type="match status" value="1"/>
</dbReference>
<proteinExistence type="predicted"/>
<reference evidence="17 18" key="1">
    <citation type="submission" date="2006-01" db="EMBL/GenBank/DDBJ databases">
        <title>Complete sequence of Anaeromyxobacter dehalogenans 2CP-C.</title>
        <authorList>
            <consortium name="US DOE Joint Genome Institute"/>
            <person name="Copeland A."/>
            <person name="Lucas S."/>
            <person name="Lapidus A."/>
            <person name="Barry K."/>
            <person name="Detter J.C."/>
            <person name="Glavina T."/>
            <person name="Hammon N."/>
            <person name="Israni S."/>
            <person name="Pitluck S."/>
            <person name="Brettin T."/>
            <person name="Bruce D."/>
            <person name="Han C."/>
            <person name="Tapia R."/>
            <person name="Gilna P."/>
            <person name="Kiss H."/>
            <person name="Schmutz J."/>
            <person name="Larimer F."/>
            <person name="Land M."/>
            <person name="Kyrpides N."/>
            <person name="Anderson I."/>
            <person name="Sanford R.A."/>
            <person name="Ritalahti K.M."/>
            <person name="Thomas H.S."/>
            <person name="Kirby J.R."/>
            <person name="Zhulin I.B."/>
            <person name="Loeffler F.E."/>
            <person name="Richardson P."/>
        </authorList>
    </citation>
    <scope>NUCLEOTIDE SEQUENCE [LARGE SCALE GENOMIC DNA]</scope>
    <source>
        <strain evidence="17 18">2CP-C</strain>
    </source>
</reference>
<dbReference type="CDD" id="cd01987">
    <property type="entry name" value="USP_KdpD-like"/>
    <property type="match status" value="1"/>
</dbReference>
<dbReference type="SUPFAM" id="SSF52402">
    <property type="entry name" value="Adenine nucleotide alpha hydrolases-like"/>
    <property type="match status" value="1"/>
</dbReference>
<dbReference type="SUPFAM" id="SSF47384">
    <property type="entry name" value="Homodimeric domain of signal transducing histidine kinase"/>
    <property type="match status" value="1"/>
</dbReference>
<dbReference type="InterPro" id="IPR038318">
    <property type="entry name" value="KdpD_sf"/>
</dbReference>
<organism evidence="17 18">
    <name type="scientific">Anaeromyxobacter dehalogenans (strain 2CP-C)</name>
    <dbReference type="NCBI Taxonomy" id="290397"/>
    <lineage>
        <taxon>Bacteria</taxon>
        <taxon>Pseudomonadati</taxon>
        <taxon>Myxococcota</taxon>
        <taxon>Myxococcia</taxon>
        <taxon>Myxococcales</taxon>
        <taxon>Cystobacterineae</taxon>
        <taxon>Anaeromyxobacteraceae</taxon>
        <taxon>Anaeromyxobacter</taxon>
    </lineage>
</organism>
<dbReference type="InterPro" id="IPR003594">
    <property type="entry name" value="HATPase_dom"/>
</dbReference>
<dbReference type="PANTHER" id="PTHR45569:SF1">
    <property type="entry name" value="SENSOR PROTEIN KDPD"/>
    <property type="match status" value="1"/>
</dbReference>
<dbReference type="Pfam" id="PF02702">
    <property type="entry name" value="KdpD"/>
    <property type="match status" value="1"/>
</dbReference>
<dbReference type="GO" id="GO:0042802">
    <property type="term" value="F:identical protein binding"/>
    <property type="evidence" value="ECO:0007669"/>
    <property type="project" value="UniProtKB-ARBA"/>
</dbReference>
<evidence type="ECO:0000256" key="9">
    <source>
        <dbReference type="ARBA" id="ARBA00022840"/>
    </source>
</evidence>
<evidence type="ECO:0000256" key="7">
    <source>
        <dbReference type="ARBA" id="ARBA00022741"/>
    </source>
</evidence>
<keyword evidence="17" id="KW-0813">Transport</keyword>
<dbReference type="EMBL" id="CP000251">
    <property type="protein sequence ID" value="ABC80667.1"/>
    <property type="molecule type" value="Genomic_DNA"/>
</dbReference>
<dbReference type="InterPro" id="IPR036890">
    <property type="entry name" value="HATPase_C_sf"/>
</dbReference>
<evidence type="ECO:0000313" key="18">
    <source>
        <dbReference type="Proteomes" id="UP000001935"/>
    </source>
</evidence>
<feature type="compositionally biased region" description="Pro residues" evidence="14">
    <location>
        <begin position="885"/>
        <end position="902"/>
    </location>
</feature>
<dbReference type="GO" id="GO:0005886">
    <property type="term" value="C:plasma membrane"/>
    <property type="evidence" value="ECO:0007669"/>
    <property type="project" value="TreeGrafter"/>
</dbReference>
<dbReference type="GO" id="GO:0000155">
    <property type="term" value="F:phosphorelay sensor kinase activity"/>
    <property type="evidence" value="ECO:0007669"/>
    <property type="project" value="InterPro"/>
</dbReference>
<evidence type="ECO:0000256" key="5">
    <source>
        <dbReference type="ARBA" id="ARBA00022679"/>
    </source>
</evidence>
<evidence type="ECO:0000256" key="10">
    <source>
        <dbReference type="ARBA" id="ARBA00022989"/>
    </source>
</evidence>
<dbReference type="InterPro" id="IPR004358">
    <property type="entry name" value="Sig_transdc_His_kin-like_C"/>
</dbReference>
<dbReference type="InterPro" id="IPR052023">
    <property type="entry name" value="Histidine_kinase_KdpD"/>
</dbReference>
<dbReference type="Gene3D" id="1.20.120.620">
    <property type="entry name" value="Backbone structure of the membrane domain of e. Coli histidine kinase receptor kdpd"/>
    <property type="match status" value="1"/>
</dbReference>
<dbReference type="Pfam" id="PF13492">
    <property type="entry name" value="GAF_3"/>
    <property type="match status" value="1"/>
</dbReference>
<dbReference type="EC" id="2.7.13.3" evidence="3"/>
<dbReference type="eggNOG" id="COG2205">
    <property type="taxonomic scope" value="Bacteria"/>
</dbReference>
<dbReference type="SUPFAM" id="SSF52540">
    <property type="entry name" value="P-loop containing nucleoside triphosphate hydrolases"/>
    <property type="match status" value="1"/>
</dbReference>
<dbReference type="CDD" id="cd00082">
    <property type="entry name" value="HisKA"/>
    <property type="match status" value="1"/>
</dbReference>
<dbReference type="InterPro" id="IPR027417">
    <property type="entry name" value="P-loop_NTPase"/>
</dbReference>
<keyword evidence="4" id="KW-0597">Phosphoprotein</keyword>
<dbReference type="Gene3D" id="3.40.50.620">
    <property type="entry name" value="HUPs"/>
    <property type="match status" value="1"/>
</dbReference>
<evidence type="ECO:0000256" key="11">
    <source>
        <dbReference type="ARBA" id="ARBA00023012"/>
    </source>
</evidence>
<dbReference type="GO" id="GO:0034220">
    <property type="term" value="P:monoatomic ion transmembrane transport"/>
    <property type="evidence" value="ECO:0007669"/>
    <property type="project" value="UniProtKB-KW"/>
</dbReference>
<dbReference type="OrthoDB" id="9806130at2"/>
<dbReference type="FunFam" id="3.40.50.300:FF:000483">
    <property type="entry name" value="Sensor histidine kinase KdpD"/>
    <property type="match status" value="1"/>
</dbReference>
<dbReference type="STRING" id="290397.Adeh_0892"/>
<dbReference type="SMART" id="SM00387">
    <property type="entry name" value="HATPase_c"/>
    <property type="match status" value="1"/>
</dbReference>
<evidence type="ECO:0000256" key="2">
    <source>
        <dbReference type="ARBA" id="ARBA00004141"/>
    </source>
</evidence>
<evidence type="ECO:0000256" key="8">
    <source>
        <dbReference type="ARBA" id="ARBA00022777"/>
    </source>
</evidence>
<dbReference type="AlphaFoldDB" id="Q2IPD8"/>
<dbReference type="Pfam" id="PF02518">
    <property type="entry name" value="HATPase_c"/>
    <property type="match status" value="1"/>
</dbReference>
<dbReference type="InterPro" id="IPR029016">
    <property type="entry name" value="GAF-like_dom_sf"/>
</dbReference>
<dbReference type="InterPro" id="IPR025201">
    <property type="entry name" value="KdpD_TM"/>
</dbReference>
<dbReference type="InterPro" id="IPR014729">
    <property type="entry name" value="Rossmann-like_a/b/a_fold"/>
</dbReference>
<evidence type="ECO:0000256" key="15">
    <source>
        <dbReference type="SAM" id="Phobius"/>
    </source>
</evidence>
<dbReference type="Gene3D" id="3.30.565.10">
    <property type="entry name" value="Histidine kinase-like ATPase, C-terminal domain"/>
    <property type="match status" value="1"/>
</dbReference>
<evidence type="ECO:0000256" key="4">
    <source>
        <dbReference type="ARBA" id="ARBA00022553"/>
    </source>
</evidence>